<feature type="transmembrane region" description="Helical" evidence="2">
    <location>
        <begin position="141"/>
        <end position="162"/>
    </location>
</feature>
<dbReference type="PANTHER" id="PTHR42709">
    <property type="entry name" value="ALKALINE PHOSPHATASE LIKE PROTEIN"/>
    <property type="match status" value="1"/>
</dbReference>
<name>A0A7U3YHJ4_GEOS0</name>
<dbReference type="Pfam" id="PF09335">
    <property type="entry name" value="VTT_dom"/>
    <property type="match status" value="1"/>
</dbReference>
<dbReference type="EMBL" id="CP002293">
    <property type="protein sequence ID" value="ADP75906.1"/>
    <property type="molecule type" value="Genomic_DNA"/>
</dbReference>
<proteinExistence type="inferred from homology"/>
<organism evidence="4">
    <name type="scientific">Geobacillus sp. (strain Y4.1MC1)</name>
    <dbReference type="NCBI Taxonomy" id="581103"/>
    <lineage>
        <taxon>Bacteria</taxon>
        <taxon>Bacillati</taxon>
        <taxon>Bacillota</taxon>
        <taxon>Bacilli</taxon>
        <taxon>Bacillales</taxon>
        <taxon>Anoxybacillaceae</taxon>
        <taxon>Geobacillus</taxon>
    </lineage>
</organism>
<evidence type="ECO:0000256" key="1">
    <source>
        <dbReference type="ARBA" id="ARBA00010792"/>
    </source>
</evidence>
<dbReference type="KEGG" id="gmc:GY4MC1_3232"/>
<keyword evidence="2" id="KW-0812">Transmembrane</keyword>
<keyword evidence="2" id="KW-0472">Membrane</keyword>
<keyword evidence="2" id="KW-1133">Transmembrane helix</keyword>
<dbReference type="InterPro" id="IPR051311">
    <property type="entry name" value="DedA_domain"/>
</dbReference>
<dbReference type="InterPro" id="IPR032816">
    <property type="entry name" value="VTT_dom"/>
</dbReference>
<evidence type="ECO:0000313" key="4">
    <source>
        <dbReference type="EMBL" id="ADP75906.1"/>
    </source>
</evidence>
<reference evidence="4" key="1">
    <citation type="submission" date="2010-10" db="EMBL/GenBank/DDBJ databases">
        <title>Complete sequence of chromosome of Geobacillus sp. Y4.1MC1.</title>
        <authorList>
            <consortium name="US DOE Joint Genome Institute"/>
            <person name="Lucas S."/>
            <person name="Copeland A."/>
            <person name="Lapidus A."/>
            <person name="Cheng J.-F."/>
            <person name="Bruce D."/>
            <person name="Goodwin L."/>
            <person name="Pitluck S."/>
            <person name="Chertkov O."/>
            <person name="Zhang X."/>
            <person name="Detter J.C."/>
            <person name="Han C."/>
            <person name="Tapia R."/>
            <person name="Land M."/>
            <person name="Hauser L."/>
            <person name="Jeffries C."/>
            <person name="Kyrpides N."/>
            <person name="Ivanova N."/>
            <person name="Ovchinnikova G."/>
            <person name="Brumm P."/>
            <person name="Mead D."/>
            <person name="Woyke T."/>
        </authorList>
    </citation>
    <scope>NUCLEOTIDE SEQUENCE [LARGE SCALE GENOMIC DNA]</scope>
    <source>
        <strain evidence="4">Y4.1MC1</strain>
    </source>
</reference>
<evidence type="ECO:0000259" key="3">
    <source>
        <dbReference type="Pfam" id="PF09335"/>
    </source>
</evidence>
<comment type="similarity">
    <text evidence="1">Belongs to the DedA family.</text>
</comment>
<dbReference type="AlphaFoldDB" id="A0A7U3YHJ4"/>
<dbReference type="GO" id="GO:0005886">
    <property type="term" value="C:plasma membrane"/>
    <property type="evidence" value="ECO:0007669"/>
    <property type="project" value="TreeGrafter"/>
</dbReference>
<feature type="transmembrane region" description="Helical" evidence="2">
    <location>
        <begin position="103"/>
        <end position="121"/>
    </location>
</feature>
<gene>
    <name evidence="4" type="ORF">GY4MC1_3232</name>
</gene>
<feature type="transmembrane region" description="Helical" evidence="2">
    <location>
        <begin position="7"/>
        <end position="33"/>
    </location>
</feature>
<feature type="transmembrane region" description="Helical" evidence="2">
    <location>
        <begin position="174"/>
        <end position="196"/>
    </location>
</feature>
<feature type="domain" description="VTT" evidence="3">
    <location>
        <begin position="33"/>
        <end position="159"/>
    </location>
</feature>
<evidence type="ECO:0000256" key="2">
    <source>
        <dbReference type="SAM" id="Phobius"/>
    </source>
</evidence>
<accession>A0A7U3YHJ4</accession>
<protein>
    <submittedName>
        <fullName evidence="4">SNARE associated Golgi protein-related protein</fullName>
    </submittedName>
</protein>
<feature type="transmembrane region" description="Helical" evidence="2">
    <location>
        <begin position="53"/>
        <end position="75"/>
    </location>
</feature>
<sequence length="201" mass="23028">MIKVGHYFHYVITHFGYIGIMIVLMLGIVGMPIPDELLLTYIGYQISTGVMSYPIAFVFSLIGAITGISISYLLGVKLGLPFLRKVGPTIHITDKRMEQTKMLFAKLGPAVLFICYFIPGVRHVAAFLAGANTYGWKKFAVYAYSGAFVWIFTFLAIGNYLGENWMMMKQYMDKYRAFFIVTFIFLICLLTFSWYYQQKKK</sequence>
<dbReference type="PANTHER" id="PTHR42709:SF9">
    <property type="entry name" value="ALKALINE PHOSPHATASE LIKE PROTEIN"/>
    <property type="match status" value="1"/>
</dbReference>